<evidence type="ECO:0000259" key="11">
    <source>
        <dbReference type="PROSITE" id="PS51908"/>
    </source>
</evidence>
<dbReference type="FunFam" id="1.10.150.20:FF:000039">
    <property type="entry name" value="Polymerase (DNA directed) kappa"/>
    <property type="match status" value="1"/>
</dbReference>
<evidence type="ECO:0000256" key="7">
    <source>
        <dbReference type="ARBA" id="ARBA00023204"/>
    </source>
</evidence>
<keyword evidence="5 8" id="KW-0863">Zinc-finger</keyword>
<evidence type="ECO:0000256" key="2">
    <source>
        <dbReference type="ARBA" id="ARBA00016178"/>
    </source>
</evidence>
<dbReference type="AlphaFoldDB" id="A0A1Q5QB74"/>
<dbReference type="GeneID" id="31000987"/>
<dbReference type="Pfam" id="PF22917">
    <property type="entry name" value="PRISE"/>
    <property type="match status" value="1"/>
</dbReference>
<dbReference type="InterPro" id="IPR043128">
    <property type="entry name" value="Rev_trsase/Diguanyl_cyclase"/>
</dbReference>
<dbReference type="Gene3D" id="3.40.50.720">
    <property type="entry name" value="NAD(P)-binding Rossmann-like Domain"/>
    <property type="match status" value="1"/>
</dbReference>
<evidence type="ECO:0000256" key="9">
    <source>
        <dbReference type="SAM" id="MobiDB-lite"/>
    </source>
</evidence>
<dbReference type="GO" id="GO:0005634">
    <property type="term" value="C:nucleus"/>
    <property type="evidence" value="ECO:0007669"/>
    <property type="project" value="TreeGrafter"/>
</dbReference>
<evidence type="ECO:0000256" key="5">
    <source>
        <dbReference type="ARBA" id="ARBA00022771"/>
    </source>
</evidence>
<dbReference type="STRING" id="1441469.A0A1Q5QB74"/>
<proteinExistence type="inferred from homology"/>
<keyword evidence="6" id="KW-0862">Zinc</keyword>
<feature type="region of interest" description="Disordered" evidence="9">
    <location>
        <begin position="992"/>
        <end position="1042"/>
    </location>
</feature>
<dbReference type="InterPro" id="IPR017961">
    <property type="entry name" value="DNA_pol_Y-fam_little_finger"/>
</dbReference>
<protein>
    <recommendedName>
        <fullName evidence="2">DNA polymerase kappa</fullName>
    </recommendedName>
</protein>
<comment type="similarity">
    <text evidence="1">Belongs to the DNA polymerase type-Y family.</text>
</comment>
<keyword evidence="4 8" id="KW-0227">DNA damage</keyword>
<dbReference type="InterPro" id="IPR050116">
    <property type="entry name" value="DNA_polymerase-Y"/>
</dbReference>
<sequence>MSSAIVTGATGILGREVVRHLGQNPKDWTTVHALSRQQKEKFPSNVSHDTIDLLAPDANALANNFLQSSLKDTITSGGVDYIFFNAYIARDDEAEATRVNAALLRNFLQALHITGGDKNLKRVILATGAKHYGVHLGPVKLPMEEDDPWIEEDHKAGRPSNFYYAQQRILREEQRGKKWDWVVTYPNDVIGVAKGNFMNLTTAIGLYASITKELNEPFIFPGSPSFYTGFDAFTASSLHADFVLWAAREPRAGNQAFNVVNGDIQSWQTLWPRLAERFGVKIPADQFSSSSSKGMVTPLIENPPLLNQATSMGISGHVPRGEVRAHIDLAEWWTKRAEVKNAWDRLASREGLEKGAFEKATWSFLNFVLGRSYDLVINMNKARKFGYHGSVDTWDALAAALDELEQEKILPKHKCLYGPSLLKAGQDAVDQRKVSEIIYNASKGSKFFNHEEARDKILTEKIEQILARKARLERLDLSADLRRADECIAEFELTRDLSQTVVHVDCDAFFAAVEELDRPELKHVPMAVGKGVLTTCNYLARKFGCRSGMASFVAKKLCPDLICIPQNHEKYSAKAEEIRAIFVEYDPCFETASVDEAYLNITAYCDENNMDPREAVQQMRARIFEDTKITVSAGIAANAKLAKIASNQNKPNGQFYIPNEREAIMSFVKDLPVRKVNGIGRVFERELKAIGIETCGDIYSQRALLKKLFGDKAFQFLMQCYLGLGRTKIQPAEDYERKSVGTESTFSEISDPDAIRGKLRWAADELEKDLARTQFKGRTLVLKIKLHTFEVYTRQVAPPKAVYLADDLYAYALPILTRLQKEIPNMRLRLLGLRCTHLVSTKKIGLDFFGFQATTTPNPSNITPSGNFVHGESPNEPGPQNDTHEAQSSTEQEFENAARQERQEDMEELEILSQEYTDKPEQVFPATITEESNTPTLELEPEPQPAWVSRPDAIAVQHWTCPICSRPQAADDKRFNEHVDYCLSKDTIMEAVKTSSSSTPSAAERSSRLKTDLNPLSASDQSTRKRKMSTDTTSRQRKLFFS</sequence>
<keyword evidence="7 8" id="KW-0234">DNA repair</keyword>
<dbReference type="GO" id="GO:0006281">
    <property type="term" value="P:DNA repair"/>
    <property type="evidence" value="ECO:0007669"/>
    <property type="project" value="UniProtKB-KW"/>
</dbReference>
<evidence type="ECO:0000259" key="10">
    <source>
        <dbReference type="PROSITE" id="PS50173"/>
    </source>
</evidence>
<feature type="region of interest" description="Disordered" evidence="9">
    <location>
        <begin position="856"/>
        <end position="904"/>
    </location>
</feature>
<evidence type="ECO:0000256" key="1">
    <source>
        <dbReference type="ARBA" id="ARBA00010945"/>
    </source>
</evidence>
<dbReference type="CDD" id="cd08948">
    <property type="entry name" value="5beta-POR_like_SDR_a"/>
    <property type="match status" value="1"/>
</dbReference>
<dbReference type="Proteomes" id="UP000214365">
    <property type="component" value="Unassembled WGS sequence"/>
</dbReference>
<feature type="domain" description="UBZ4-type" evidence="11">
    <location>
        <begin position="958"/>
        <end position="987"/>
    </location>
</feature>
<dbReference type="Gene3D" id="3.40.1170.60">
    <property type="match status" value="1"/>
</dbReference>
<dbReference type="RefSeq" id="XP_020123291.1">
    <property type="nucleotide sequence ID" value="XM_020260874.1"/>
</dbReference>
<dbReference type="FunFam" id="3.30.1490.100:FF:000010">
    <property type="entry name" value="DNA-directed polymerase kappa"/>
    <property type="match status" value="1"/>
</dbReference>
<dbReference type="Gene3D" id="1.10.150.810">
    <property type="match status" value="1"/>
</dbReference>
<dbReference type="PROSITE" id="PS50173">
    <property type="entry name" value="UMUC"/>
    <property type="match status" value="1"/>
</dbReference>
<dbReference type="InterPro" id="IPR024728">
    <property type="entry name" value="PolY_HhH_motif"/>
</dbReference>
<dbReference type="InterPro" id="IPR043502">
    <property type="entry name" value="DNA/RNA_pol_sf"/>
</dbReference>
<dbReference type="HAMAP" id="MF_01113">
    <property type="entry name" value="DNApol_IV"/>
    <property type="match status" value="1"/>
</dbReference>
<dbReference type="SMART" id="SM00734">
    <property type="entry name" value="ZnF_Rad18"/>
    <property type="match status" value="1"/>
</dbReference>
<dbReference type="EMBL" id="LFMY01000002">
    <property type="protein sequence ID" value="OKL63170.1"/>
    <property type="molecule type" value="Genomic_DNA"/>
</dbReference>
<dbReference type="SUPFAM" id="SSF100879">
    <property type="entry name" value="Lesion bypass DNA polymerase (Y-family), little finger domain"/>
    <property type="match status" value="1"/>
</dbReference>
<keyword evidence="13" id="KW-1185">Reference proteome</keyword>
<dbReference type="Gene3D" id="3.30.160.60">
    <property type="entry name" value="Classic Zinc Finger"/>
    <property type="match status" value="1"/>
</dbReference>
<dbReference type="InterPro" id="IPR001126">
    <property type="entry name" value="UmuC"/>
</dbReference>
<dbReference type="OrthoDB" id="1747274at2759"/>
<dbReference type="PANTHER" id="PTHR11076">
    <property type="entry name" value="DNA REPAIR POLYMERASE UMUC / TRANSFERASE FAMILY MEMBER"/>
    <property type="match status" value="1"/>
</dbReference>
<dbReference type="SUPFAM" id="SSF56672">
    <property type="entry name" value="DNA/RNA polymerases"/>
    <property type="match status" value="1"/>
</dbReference>
<comment type="caution">
    <text evidence="12">The sequence shown here is derived from an EMBL/GenBank/DDBJ whole genome shotgun (WGS) entry which is preliminary data.</text>
</comment>
<accession>A0A1Q5QB74</accession>
<feature type="compositionally biased region" description="Low complexity" evidence="9">
    <location>
        <begin position="856"/>
        <end position="865"/>
    </location>
</feature>
<dbReference type="Pfam" id="PF11799">
    <property type="entry name" value="IMS_C"/>
    <property type="match status" value="1"/>
</dbReference>
<dbReference type="InterPro" id="IPR036775">
    <property type="entry name" value="DNA_pol_Y-fam_lit_finger_sf"/>
</dbReference>
<reference evidence="12 13" key="1">
    <citation type="submission" date="2015-06" db="EMBL/GenBank/DDBJ databases">
        <title>Talaromyces atroroseus IBT 11181 draft genome.</title>
        <authorList>
            <person name="Rasmussen K.B."/>
            <person name="Rasmussen S."/>
            <person name="Petersen B."/>
            <person name="Sicheritz-Ponten T."/>
            <person name="Mortensen U.H."/>
            <person name="Thrane U."/>
        </authorList>
    </citation>
    <scope>NUCLEOTIDE SEQUENCE [LARGE SCALE GENOMIC DNA]</scope>
    <source>
        <strain evidence="12 13">IBT 11181</strain>
    </source>
</reference>
<dbReference type="InterPro" id="IPR036291">
    <property type="entry name" value="NAD(P)-bd_dom_sf"/>
</dbReference>
<gene>
    <name evidence="12" type="ORF">UA08_01232</name>
</gene>
<feature type="compositionally biased region" description="Polar residues" evidence="9">
    <location>
        <begin position="878"/>
        <end position="891"/>
    </location>
</feature>
<dbReference type="FunFam" id="3.30.70.270:FF:000014">
    <property type="entry name" value="DNA polymerase kappa subunit"/>
    <property type="match status" value="1"/>
</dbReference>
<name>A0A1Q5QB74_TALAT</name>
<dbReference type="FunFam" id="1.10.150.810:FF:000001">
    <property type="entry name" value="DNA polymerase kappa"/>
    <property type="match status" value="1"/>
</dbReference>
<dbReference type="NCBIfam" id="NF002677">
    <property type="entry name" value="PRK02406.1"/>
    <property type="match status" value="1"/>
</dbReference>
<evidence type="ECO:0000256" key="6">
    <source>
        <dbReference type="ARBA" id="ARBA00022833"/>
    </source>
</evidence>
<evidence type="ECO:0000256" key="8">
    <source>
        <dbReference type="PROSITE-ProRule" id="PRU01256"/>
    </source>
</evidence>
<dbReference type="InterPro" id="IPR006642">
    <property type="entry name" value="Rad18_UBZ4"/>
</dbReference>
<dbReference type="GO" id="GO:0003887">
    <property type="term" value="F:DNA-directed DNA polymerase activity"/>
    <property type="evidence" value="ECO:0007669"/>
    <property type="project" value="InterPro"/>
</dbReference>
<organism evidence="12 13">
    <name type="scientific">Talaromyces atroroseus</name>
    <dbReference type="NCBI Taxonomy" id="1441469"/>
    <lineage>
        <taxon>Eukaryota</taxon>
        <taxon>Fungi</taxon>
        <taxon>Dikarya</taxon>
        <taxon>Ascomycota</taxon>
        <taxon>Pezizomycotina</taxon>
        <taxon>Eurotiomycetes</taxon>
        <taxon>Eurotiomycetidae</taxon>
        <taxon>Eurotiales</taxon>
        <taxon>Trichocomaceae</taxon>
        <taxon>Talaromyces</taxon>
        <taxon>Talaromyces sect. Trachyspermi</taxon>
    </lineage>
</organism>
<dbReference type="GO" id="GO:0042276">
    <property type="term" value="P:error-prone translesion synthesis"/>
    <property type="evidence" value="ECO:0007669"/>
    <property type="project" value="TreeGrafter"/>
</dbReference>
<dbReference type="GO" id="GO:0003684">
    <property type="term" value="F:damaged DNA binding"/>
    <property type="evidence" value="ECO:0007669"/>
    <property type="project" value="InterPro"/>
</dbReference>
<dbReference type="Gene3D" id="3.30.70.270">
    <property type="match status" value="1"/>
</dbReference>
<dbReference type="Gene3D" id="1.10.150.20">
    <property type="entry name" value="5' to 3' exonuclease, C-terminal subdomain"/>
    <property type="match status" value="1"/>
</dbReference>
<dbReference type="InterPro" id="IPR022880">
    <property type="entry name" value="DNApol_IV"/>
</dbReference>
<feature type="domain" description="UmuC" evidence="10">
    <location>
        <begin position="501"/>
        <end position="680"/>
    </location>
</feature>
<dbReference type="GO" id="GO:0070987">
    <property type="term" value="P:error-free translesion synthesis"/>
    <property type="evidence" value="ECO:0007669"/>
    <property type="project" value="UniProtKB-ARBA"/>
</dbReference>
<dbReference type="Pfam" id="PF00817">
    <property type="entry name" value="IMS"/>
    <property type="match status" value="1"/>
</dbReference>
<dbReference type="PANTHER" id="PTHR11076:SF33">
    <property type="entry name" value="DNA POLYMERASE KAPPA"/>
    <property type="match status" value="1"/>
</dbReference>
<evidence type="ECO:0000313" key="12">
    <source>
        <dbReference type="EMBL" id="OKL63170.1"/>
    </source>
</evidence>
<dbReference type="Gene3D" id="3.30.1490.100">
    <property type="entry name" value="DNA polymerase, Y-family, little finger domain"/>
    <property type="match status" value="1"/>
</dbReference>
<feature type="compositionally biased region" description="Low complexity" evidence="9">
    <location>
        <begin position="994"/>
        <end position="1004"/>
    </location>
</feature>
<dbReference type="Pfam" id="PF11798">
    <property type="entry name" value="IMS_HHH"/>
    <property type="match status" value="1"/>
</dbReference>
<dbReference type="GO" id="GO:0008270">
    <property type="term" value="F:zinc ion binding"/>
    <property type="evidence" value="ECO:0007669"/>
    <property type="project" value="UniProtKB-KW"/>
</dbReference>
<dbReference type="PROSITE" id="PS51908">
    <property type="entry name" value="ZF_UBZ4"/>
    <property type="match status" value="1"/>
</dbReference>
<dbReference type="CDD" id="cd03586">
    <property type="entry name" value="PolY_Pol_IV_kappa"/>
    <property type="match status" value="1"/>
</dbReference>
<evidence type="ECO:0000313" key="13">
    <source>
        <dbReference type="Proteomes" id="UP000214365"/>
    </source>
</evidence>
<dbReference type="FunFam" id="1.10.150.810:FF:000003">
    <property type="entry name" value="DNA polymerase kappa subunit"/>
    <property type="match status" value="1"/>
</dbReference>
<keyword evidence="3" id="KW-0479">Metal-binding</keyword>
<evidence type="ECO:0000256" key="4">
    <source>
        <dbReference type="ARBA" id="ARBA00022763"/>
    </source>
</evidence>
<evidence type="ECO:0000256" key="3">
    <source>
        <dbReference type="ARBA" id="ARBA00022723"/>
    </source>
</evidence>
<dbReference type="FunFam" id="3.40.1170.60:FF:000012">
    <property type="entry name" value="Putative DNA-directed polymerase kappa"/>
    <property type="match status" value="1"/>
</dbReference>
<dbReference type="SUPFAM" id="SSF51735">
    <property type="entry name" value="NAD(P)-binding Rossmann-fold domains"/>
    <property type="match status" value="1"/>
</dbReference>
<dbReference type="InterPro" id="IPR055222">
    <property type="entry name" value="PRISE-like_Rossmann-fold"/>
</dbReference>